<evidence type="ECO:0000313" key="1">
    <source>
        <dbReference type="EMBL" id="GBN34574.1"/>
    </source>
</evidence>
<name>A0A4Y2N7H0_ARAVE</name>
<dbReference type="Proteomes" id="UP000499080">
    <property type="component" value="Unassembled WGS sequence"/>
</dbReference>
<protein>
    <submittedName>
        <fullName evidence="1">Uncharacterized protein</fullName>
    </submittedName>
</protein>
<sequence>SDAYGISKRSLILAVFSALQHPGNEVFHVILWTSVFMETRISDDHHFEDGLEGERTFLQTNGKRMFQREEERKNVHRNDCLRKIQDGPETATLRELQ</sequence>
<keyword evidence="2" id="KW-1185">Reference proteome</keyword>
<proteinExistence type="predicted"/>
<gene>
    <name evidence="1" type="ORF">AVEN_19992_1</name>
</gene>
<reference evidence="1 2" key="1">
    <citation type="journal article" date="2019" name="Sci. Rep.">
        <title>Orb-weaving spider Araneus ventricosus genome elucidates the spidroin gene catalogue.</title>
        <authorList>
            <person name="Kono N."/>
            <person name="Nakamura H."/>
            <person name="Ohtoshi R."/>
            <person name="Moran D.A.P."/>
            <person name="Shinohara A."/>
            <person name="Yoshida Y."/>
            <person name="Fujiwara M."/>
            <person name="Mori M."/>
            <person name="Tomita M."/>
            <person name="Arakawa K."/>
        </authorList>
    </citation>
    <scope>NUCLEOTIDE SEQUENCE [LARGE SCALE GENOMIC DNA]</scope>
</reference>
<evidence type="ECO:0000313" key="2">
    <source>
        <dbReference type="Proteomes" id="UP000499080"/>
    </source>
</evidence>
<accession>A0A4Y2N7H0</accession>
<feature type="non-terminal residue" evidence="1">
    <location>
        <position position="1"/>
    </location>
</feature>
<organism evidence="1 2">
    <name type="scientific">Araneus ventricosus</name>
    <name type="common">Orbweaver spider</name>
    <name type="synonym">Epeira ventricosa</name>
    <dbReference type="NCBI Taxonomy" id="182803"/>
    <lineage>
        <taxon>Eukaryota</taxon>
        <taxon>Metazoa</taxon>
        <taxon>Ecdysozoa</taxon>
        <taxon>Arthropoda</taxon>
        <taxon>Chelicerata</taxon>
        <taxon>Arachnida</taxon>
        <taxon>Araneae</taxon>
        <taxon>Araneomorphae</taxon>
        <taxon>Entelegynae</taxon>
        <taxon>Araneoidea</taxon>
        <taxon>Araneidae</taxon>
        <taxon>Araneus</taxon>
    </lineage>
</organism>
<comment type="caution">
    <text evidence="1">The sequence shown here is derived from an EMBL/GenBank/DDBJ whole genome shotgun (WGS) entry which is preliminary data.</text>
</comment>
<dbReference type="EMBL" id="BGPR01008562">
    <property type="protein sequence ID" value="GBN34574.1"/>
    <property type="molecule type" value="Genomic_DNA"/>
</dbReference>
<dbReference type="AlphaFoldDB" id="A0A4Y2N7H0"/>